<dbReference type="STRING" id="1004156.AYP45_00195"/>
<dbReference type="EMBL" id="AYTS01000003">
    <property type="protein sequence ID" value="OOP58019.1"/>
    <property type="molecule type" value="Genomic_DNA"/>
</dbReference>
<dbReference type="Proteomes" id="UP000189681">
    <property type="component" value="Unassembled WGS sequence"/>
</dbReference>
<keyword evidence="6 13" id="KW-0812">Transmembrane</keyword>
<feature type="transmembrane region" description="Helical" evidence="13">
    <location>
        <begin position="32"/>
        <end position="52"/>
    </location>
</feature>
<dbReference type="AlphaFoldDB" id="A0A1V4AY63"/>
<evidence type="ECO:0000256" key="7">
    <source>
        <dbReference type="ARBA" id="ARBA00022741"/>
    </source>
</evidence>
<dbReference type="Gene3D" id="3.30.565.10">
    <property type="entry name" value="Histidine kinase-like ATPase, C-terminal domain"/>
    <property type="match status" value="1"/>
</dbReference>
<dbReference type="Gene3D" id="1.20.120.620">
    <property type="entry name" value="Backbone structure of the membrane domain of e. Coli histidine kinase receptor kdpd"/>
    <property type="match status" value="1"/>
</dbReference>
<protein>
    <recommendedName>
        <fullName evidence="3">histidine kinase</fullName>
        <ecNumber evidence="3">2.7.13.3</ecNumber>
    </recommendedName>
</protein>
<dbReference type="SMART" id="SM00388">
    <property type="entry name" value="HisKA"/>
    <property type="match status" value="1"/>
</dbReference>
<dbReference type="InterPro" id="IPR003018">
    <property type="entry name" value="GAF"/>
</dbReference>
<comment type="subcellular location">
    <subcellularLocation>
        <location evidence="2">Membrane</location>
        <topology evidence="2">Multi-pass membrane protein</topology>
    </subcellularLocation>
</comment>
<evidence type="ECO:0000256" key="6">
    <source>
        <dbReference type="ARBA" id="ARBA00022692"/>
    </source>
</evidence>
<dbReference type="Pfam" id="PF00512">
    <property type="entry name" value="HisKA"/>
    <property type="match status" value="1"/>
</dbReference>
<feature type="domain" description="Histidine kinase" evidence="14">
    <location>
        <begin position="304"/>
        <end position="519"/>
    </location>
</feature>
<keyword evidence="9" id="KW-0067">ATP-binding</keyword>
<feature type="transmembrane region" description="Helical" evidence="13">
    <location>
        <begin position="83"/>
        <end position="102"/>
    </location>
</feature>
<dbReference type="SMART" id="SM00387">
    <property type="entry name" value="HATPase_c"/>
    <property type="match status" value="1"/>
</dbReference>
<dbReference type="InterPro" id="IPR036097">
    <property type="entry name" value="HisK_dim/P_sf"/>
</dbReference>
<dbReference type="CDD" id="cd00082">
    <property type="entry name" value="HisKA"/>
    <property type="match status" value="1"/>
</dbReference>
<name>A0A1V4AY63_9BACT</name>
<comment type="caution">
    <text evidence="15">The sequence shown here is derived from an EMBL/GenBank/DDBJ whole genome shotgun (WGS) entry which is preliminary data.</text>
</comment>
<proteinExistence type="predicted"/>
<keyword evidence="11" id="KW-0902">Two-component regulatory system</keyword>
<dbReference type="InterPro" id="IPR004358">
    <property type="entry name" value="Sig_transdc_His_kin-like_C"/>
</dbReference>
<evidence type="ECO:0000259" key="14">
    <source>
        <dbReference type="PROSITE" id="PS50109"/>
    </source>
</evidence>
<keyword evidence="5" id="KW-0808">Transferase</keyword>
<evidence type="ECO:0000256" key="5">
    <source>
        <dbReference type="ARBA" id="ARBA00022679"/>
    </source>
</evidence>
<dbReference type="PANTHER" id="PTHR45569">
    <property type="entry name" value="SENSOR PROTEIN KDPD"/>
    <property type="match status" value="1"/>
</dbReference>
<dbReference type="InterPro" id="IPR005467">
    <property type="entry name" value="His_kinase_dom"/>
</dbReference>
<dbReference type="InterPro" id="IPR003594">
    <property type="entry name" value="HATPase_dom"/>
</dbReference>
<dbReference type="InterPro" id="IPR003661">
    <property type="entry name" value="HisK_dim/P_dom"/>
</dbReference>
<dbReference type="EC" id="2.7.13.3" evidence="3"/>
<evidence type="ECO:0000256" key="1">
    <source>
        <dbReference type="ARBA" id="ARBA00000085"/>
    </source>
</evidence>
<dbReference type="GO" id="GO:0005524">
    <property type="term" value="F:ATP binding"/>
    <property type="evidence" value="ECO:0007669"/>
    <property type="project" value="UniProtKB-KW"/>
</dbReference>
<dbReference type="GO" id="GO:0005886">
    <property type="term" value="C:plasma membrane"/>
    <property type="evidence" value="ECO:0007669"/>
    <property type="project" value="TreeGrafter"/>
</dbReference>
<dbReference type="GO" id="GO:0042802">
    <property type="term" value="F:identical protein binding"/>
    <property type="evidence" value="ECO:0007669"/>
    <property type="project" value="UniProtKB-ARBA"/>
</dbReference>
<dbReference type="PROSITE" id="PS50109">
    <property type="entry name" value="HIS_KIN"/>
    <property type="match status" value="1"/>
</dbReference>
<evidence type="ECO:0000256" key="8">
    <source>
        <dbReference type="ARBA" id="ARBA00022777"/>
    </source>
</evidence>
<dbReference type="SUPFAM" id="SSF47384">
    <property type="entry name" value="Homodimeric domain of signal transducing histidine kinase"/>
    <property type="match status" value="1"/>
</dbReference>
<dbReference type="PANTHER" id="PTHR45569:SF1">
    <property type="entry name" value="SENSOR PROTEIN KDPD"/>
    <property type="match status" value="1"/>
</dbReference>
<dbReference type="GO" id="GO:0000155">
    <property type="term" value="F:phosphorelay sensor kinase activity"/>
    <property type="evidence" value="ECO:0007669"/>
    <property type="project" value="InterPro"/>
</dbReference>
<keyword evidence="4" id="KW-0597">Phosphoprotein</keyword>
<keyword evidence="10 13" id="KW-1133">Transmembrane helix</keyword>
<evidence type="ECO:0000256" key="13">
    <source>
        <dbReference type="SAM" id="Phobius"/>
    </source>
</evidence>
<evidence type="ECO:0000256" key="4">
    <source>
        <dbReference type="ARBA" id="ARBA00022553"/>
    </source>
</evidence>
<dbReference type="InterPro" id="IPR036890">
    <property type="entry name" value="HATPase_C_sf"/>
</dbReference>
<keyword evidence="7" id="KW-0547">Nucleotide-binding</keyword>
<organism evidence="15 16">
    <name type="scientific">Candidatus Brocadia carolinensis</name>
    <dbReference type="NCBI Taxonomy" id="1004156"/>
    <lineage>
        <taxon>Bacteria</taxon>
        <taxon>Pseudomonadati</taxon>
        <taxon>Planctomycetota</taxon>
        <taxon>Candidatus Brocadiia</taxon>
        <taxon>Candidatus Brocadiales</taxon>
        <taxon>Candidatus Brocadiaceae</taxon>
        <taxon>Candidatus Brocadia</taxon>
    </lineage>
</organism>
<keyword evidence="12 13" id="KW-0472">Membrane</keyword>
<feature type="transmembrane region" description="Helical" evidence="13">
    <location>
        <begin position="58"/>
        <end position="76"/>
    </location>
</feature>
<evidence type="ECO:0000256" key="10">
    <source>
        <dbReference type="ARBA" id="ARBA00022989"/>
    </source>
</evidence>
<dbReference type="InterPro" id="IPR029016">
    <property type="entry name" value="GAF-like_dom_sf"/>
</dbReference>
<dbReference type="SUPFAM" id="SSF55781">
    <property type="entry name" value="GAF domain-like"/>
    <property type="match status" value="1"/>
</dbReference>
<evidence type="ECO:0000256" key="2">
    <source>
        <dbReference type="ARBA" id="ARBA00004141"/>
    </source>
</evidence>
<dbReference type="InterPro" id="IPR052023">
    <property type="entry name" value="Histidine_kinase_KdpD"/>
</dbReference>
<keyword evidence="8" id="KW-0418">Kinase</keyword>
<dbReference type="Pfam" id="PF13493">
    <property type="entry name" value="DUF4118"/>
    <property type="match status" value="1"/>
</dbReference>
<dbReference type="Pfam" id="PF02518">
    <property type="entry name" value="HATPase_c"/>
    <property type="match status" value="1"/>
</dbReference>
<evidence type="ECO:0000256" key="9">
    <source>
        <dbReference type="ARBA" id="ARBA00022840"/>
    </source>
</evidence>
<dbReference type="PRINTS" id="PR00344">
    <property type="entry name" value="BCTRLSENSOR"/>
</dbReference>
<gene>
    <name evidence="15" type="ORF">AYP45_00195</name>
</gene>
<dbReference type="InterPro" id="IPR038318">
    <property type="entry name" value="KdpD_sf"/>
</dbReference>
<dbReference type="Pfam" id="PF13492">
    <property type="entry name" value="GAF_3"/>
    <property type="match status" value="1"/>
</dbReference>
<dbReference type="Gene3D" id="3.30.450.40">
    <property type="match status" value="1"/>
</dbReference>
<evidence type="ECO:0000313" key="16">
    <source>
        <dbReference type="Proteomes" id="UP000189681"/>
    </source>
</evidence>
<feature type="transmembrane region" description="Helical" evidence="13">
    <location>
        <begin position="108"/>
        <end position="128"/>
    </location>
</feature>
<dbReference type="SMART" id="SM00065">
    <property type="entry name" value="GAF"/>
    <property type="match status" value="1"/>
</dbReference>
<dbReference type="SUPFAM" id="SSF55874">
    <property type="entry name" value="ATPase domain of HSP90 chaperone/DNA topoisomerase II/histidine kinase"/>
    <property type="match status" value="1"/>
</dbReference>
<dbReference type="Gene3D" id="1.10.287.130">
    <property type="match status" value="1"/>
</dbReference>
<evidence type="ECO:0000256" key="11">
    <source>
        <dbReference type="ARBA" id="ARBA00023012"/>
    </source>
</evidence>
<sequence length="522" mass="57511">MPYHSKVSILQTDKIENAKFIMKKLKAKQNKIVPYFMSIALVATTTFLGGFIRGAIEPANIVIFYLLMVVMTAVWWGRYPAIMTSMLSVLAFDYFLVPPYLTFAVSDVQYVFTFIGLLAVGLVVSALASKTRQQAMDALGREERIAILYRLSKDLAASDSLEAVLHAIRMNVGGIFDCRVAVFLPADHGITPGSFDHDFPLDEHENTIAAWVFRNGKPAGWGTDTLPASKAHYLPLNTSQGVFGVLGVCFKDDKAGLDPGACNLLSALASQAAVAVQRAKLTEISRQIELIRETEKLQTALLNSISHDLRTPLVTIVGALSSLLQDFSSIAAETRKELLETAYEESGHLNRLVGNLLDMTRVEAGALKMKTKPCELRDVIGASLHLLKDKLEKRNIQMHIPRVLPEILLDFTLMMRVFVNLIDNAIKYSAPDTPIELAVEPLENKVKIEVKDKGFGIPEEDLVRIFDKFYRAVKPRQVTGTGLGLSICKGIVEAHGGQIFAKNNPDKGAAFTVILPLEVKET</sequence>
<comment type="catalytic activity">
    <reaction evidence="1">
        <text>ATP + protein L-histidine = ADP + protein N-phospho-L-histidine.</text>
        <dbReference type="EC" id="2.7.13.3"/>
    </reaction>
</comment>
<reference evidence="15 16" key="1">
    <citation type="journal article" date="2017" name="Water Res.">
        <title>Discovery and metagenomic analysis of an anammox bacterial enrichment related to Candidatus "Brocadia caroliniensis" in a full-scale glycerol-fed nitritation-denitritation separate centrate treatment process.</title>
        <authorList>
            <person name="Park H."/>
            <person name="Brotto A.C."/>
            <person name="van Loosdrecht M.C."/>
            <person name="Chandran K."/>
        </authorList>
    </citation>
    <scope>NUCLEOTIDE SEQUENCE [LARGE SCALE GENOMIC DNA]</scope>
    <source>
        <strain evidence="15">26THWARD</strain>
    </source>
</reference>
<dbReference type="InterPro" id="IPR025201">
    <property type="entry name" value="KdpD_TM"/>
</dbReference>
<evidence type="ECO:0000256" key="3">
    <source>
        <dbReference type="ARBA" id="ARBA00012438"/>
    </source>
</evidence>
<evidence type="ECO:0000313" key="15">
    <source>
        <dbReference type="EMBL" id="OOP58019.1"/>
    </source>
</evidence>
<dbReference type="CDD" id="cd00075">
    <property type="entry name" value="HATPase"/>
    <property type="match status" value="1"/>
</dbReference>
<dbReference type="FunFam" id="3.30.565.10:FF:000042">
    <property type="entry name" value="Two-component sensor histidine kinase KdpD"/>
    <property type="match status" value="1"/>
</dbReference>
<evidence type="ECO:0000256" key="12">
    <source>
        <dbReference type="ARBA" id="ARBA00023136"/>
    </source>
</evidence>
<accession>A0A1V4AY63</accession>